<evidence type="ECO:0000313" key="2">
    <source>
        <dbReference type="Proteomes" id="UP000187203"/>
    </source>
</evidence>
<dbReference type="AlphaFoldDB" id="A0A1R3HAW7"/>
<dbReference type="Proteomes" id="UP000187203">
    <property type="component" value="Unassembled WGS sequence"/>
</dbReference>
<keyword evidence="2" id="KW-1185">Reference proteome</keyword>
<comment type="caution">
    <text evidence="1">The sequence shown here is derived from an EMBL/GenBank/DDBJ whole genome shotgun (WGS) entry which is preliminary data.</text>
</comment>
<reference evidence="2" key="1">
    <citation type="submission" date="2013-09" db="EMBL/GenBank/DDBJ databases">
        <title>Corchorus olitorius genome sequencing.</title>
        <authorList>
            <person name="Alam M."/>
            <person name="Haque M.S."/>
            <person name="Islam M.S."/>
            <person name="Emdad E.M."/>
            <person name="Islam M.M."/>
            <person name="Ahmed B."/>
            <person name="Halim A."/>
            <person name="Hossen Q.M.M."/>
            <person name="Hossain M.Z."/>
            <person name="Ahmed R."/>
            <person name="Khan M.M."/>
            <person name="Islam R."/>
            <person name="Rashid M.M."/>
            <person name="Khan S.A."/>
            <person name="Rahman M.S."/>
            <person name="Alam M."/>
            <person name="Yahiya A.S."/>
            <person name="Khan M.S."/>
            <person name="Azam M.S."/>
            <person name="Haque T."/>
            <person name="Lashkar M.Z.H."/>
            <person name="Akhand A.I."/>
            <person name="Morshed G."/>
            <person name="Roy S."/>
            <person name="Uddin K.S."/>
            <person name="Rabeya T."/>
            <person name="Hossain A.S."/>
            <person name="Chowdhury A."/>
            <person name="Snigdha A.R."/>
            <person name="Mortoza M.S."/>
            <person name="Matin S.A."/>
            <person name="Hoque S.M.E."/>
            <person name="Islam M.K."/>
            <person name="Roy D.K."/>
            <person name="Haider R."/>
            <person name="Moosa M.M."/>
            <person name="Elias S.M."/>
            <person name="Hasan A.M."/>
            <person name="Jahan S."/>
            <person name="Shafiuddin M."/>
            <person name="Mahmood N."/>
            <person name="Shommy N.S."/>
        </authorList>
    </citation>
    <scope>NUCLEOTIDE SEQUENCE [LARGE SCALE GENOMIC DNA]</scope>
    <source>
        <strain evidence="2">cv. O-4</strain>
    </source>
</reference>
<organism evidence="1 2">
    <name type="scientific">Corchorus olitorius</name>
    <dbReference type="NCBI Taxonomy" id="93759"/>
    <lineage>
        <taxon>Eukaryota</taxon>
        <taxon>Viridiplantae</taxon>
        <taxon>Streptophyta</taxon>
        <taxon>Embryophyta</taxon>
        <taxon>Tracheophyta</taxon>
        <taxon>Spermatophyta</taxon>
        <taxon>Magnoliopsida</taxon>
        <taxon>eudicotyledons</taxon>
        <taxon>Gunneridae</taxon>
        <taxon>Pentapetalae</taxon>
        <taxon>rosids</taxon>
        <taxon>malvids</taxon>
        <taxon>Malvales</taxon>
        <taxon>Malvaceae</taxon>
        <taxon>Grewioideae</taxon>
        <taxon>Apeibeae</taxon>
        <taxon>Corchorus</taxon>
    </lineage>
</organism>
<evidence type="ECO:0000313" key="1">
    <source>
        <dbReference type="EMBL" id="OMO67470.1"/>
    </source>
</evidence>
<dbReference type="EMBL" id="AWUE01020606">
    <property type="protein sequence ID" value="OMO67470.1"/>
    <property type="molecule type" value="Genomic_DNA"/>
</dbReference>
<protein>
    <submittedName>
        <fullName evidence="1">Uncharacterized protein</fullName>
    </submittedName>
</protein>
<sequence length="99" mass="11446">MDGKGKSSAMGFNVVLFFEFLREAMDLQERHDAGFTDLNSGGRGKRNFFMFACVCKPWREAVIAMKQEFKAAQGPLLFFMSTNARKIHLRLPYLNRFEE</sequence>
<accession>A0A1R3HAW7</accession>
<gene>
    <name evidence="1" type="ORF">COLO4_30138</name>
</gene>
<proteinExistence type="predicted"/>
<name>A0A1R3HAW7_9ROSI</name>